<comment type="caution">
    <text evidence="2">The sequence shown here is derived from an EMBL/GenBank/DDBJ whole genome shotgun (WGS) entry which is preliminary data.</text>
</comment>
<dbReference type="AlphaFoldDB" id="W4L4M4"/>
<evidence type="ECO:0000313" key="2">
    <source>
        <dbReference type="EMBL" id="ETW93058.1"/>
    </source>
</evidence>
<dbReference type="HOGENOM" id="CLU_2153732_0_0_7"/>
<proteinExistence type="predicted"/>
<accession>W4L4M4</accession>
<dbReference type="Proteomes" id="UP000019140">
    <property type="component" value="Unassembled WGS sequence"/>
</dbReference>
<keyword evidence="1" id="KW-0472">Membrane</keyword>
<dbReference type="EMBL" id="AZHX01002729">
    <property type="protein sequence ID" value="ETW93058.1"/>
    <property type="molecule type" value="Genomic_DNA"/>
</dbReference>
<reference evidence="2 3" key="1">
    <citation type="journal article" date="2014" name="Nature">
        <title>An environmental bacterial taxon with a large and distinct metabolic repertoire.</title>
        <authorList>
            <person name="Wilson M.C."/>
            <person name="Mori T."/>
            <person name="Ruckert C."/>
            <person name="Uria A.R."/>
            <person name="Helf M.J."/>
            <person name="Takada K."/>
            <person name="Gernert C."/>
            <person name="Steffens U.A."/>
            <person name="Heycke N."/>
            <person name="Schmitt S."/>
            <person name="Rinke C."/>
            <person name="Helfrich E.J."/>
            <person name="Brachmann A.O."/>
            <person name="Gurgui C."/>
            <person name="Wakimoto T."/>
            <person name="Kracht M."/>
            <person name="Crusemann M."/>
            <person name="Hentschel U."/>
            <person name="Abe I."/>
            <person name="Matsunaga S."/>
            <person name="Kalinowski J."/>
            <person name="Takeyama H."/>
            <person name="Piel J."/>
        </authorList>
    </citation>
    <scope>NUCLEOTIDE SEQUENCE [LARGE SCALE GENOMIC DNA]</scope>
    <source>
        <strain evidence="3">TSY2</strain>
    </source>
</reference>
<evidence type="ECO:0000313" key="3">
    <source>
        <dbReference type="Proteomes" id="UP000019140"/>
    </source>
</evidence>
<name>W4L4M4_9BACT</name>
<keyword evidence="1" id="KW-1133">Transmembrane helix</keyword>
<gene>
    <name evidence="2" type="ORF">ETSY2_52085</name>
</gene>
<keyword evidence="1" id="KW-0812">Transmembrane</keyword>
<sequence length="111" mass="12573">MLDAWADEQEATEYGACGIAILIILALTDYTVIRRSRKGTGIDYWLGYQDTDYPFQDAARLEVSGIRRGNDRVVAARVSQKIRQTKPSDEALPAYIVVVEFSRPYARMVKK</sequence>
<feature type="transmembrane region" description="Helical" evidence="1">
    <location>
        <begin position="12"/>
        <end position="33"/>
    </location>
</feature>
<keyword evidence="3" id="KW-1185">Reference proteome</keyword>
<organism evidence="2 3">
    <name type="scientific">Candidatus Entotheonella gemina</name>
    <dbReference type="NCBI Taxonomy" id="1429439"/>
    <lineage>
        <taxon>Bacteria</taxon>
        <taxon>Pseudomonadati</taxon>
        <taxon>Nitrospinota/Tectimicrobiota group</taxon>
        <taxon>Candidatus Tectimicrobiota</taxon>
        <taxon>Candidatus Entotheonellia</taxon>
        <taxon>Candidatus Entotheonellales</taxon>
        <taxon>Candidatus Entotheonellaceae</taxon>
        <taxon>Candidatus Entotheonella</taxon>
    </lineage>
</organism>
<protein>
    <submittedName>
        <fullName evidence="2">Uncharacterized protein</fullName>
    </submittedName>
</protein>
<evidence type="ECO:0000256" key="1">
    <source>
        <dbReference type="SAM" id="Phobius"/>
    </source>
</evidence>